<keyword evidence="5" id="KW-0812">Transmembrane</keyword>
<evidence type="ECO:0000313" key="17">
    <source>
        <dbReference type="Proteomes" id="UP000694521"/>
    </source>
</evidence>
<evidence type="ECO:0000256" key="1">
    <source>
        <dbReference type="ARBA" id="ARBA00004572"/>
    </source>
</evidence>
<dbReference type="GO" id="GO:0005741">
    <property type="term" value="C:mitochondrial outer membrane"/>
    <property type="evidence" value="ECO:0007669"/>
    <property type="project" value="UniProtKB-SubCell"/>
</dbReference>
<reference evidence="16" key="2">
    <citation type="submission" date="2025-09" db="UniProtKB">
        <authorList>
            <consortium name="Ensembl"/>
        </authorList>
    </citation>
    <scope>IDENTIFICATION</scope>
</reference>
<evidence type="ECO:0000256" key="8">
    <source>
        <dbReference type="ARBA" id="ARBA00022989"/>
    </source>
</evidence>
<keyword evidence="7" id="KW-0653">Protein transport</keyword>
<evidence type="ECO:0000256" key="2">
    <source>
        <dbReference type="ARBA" id="ARBA00009874"/>
    </source>
</evidence>
<proteinExistence type="inferred from homology"/>
<dbReference type="PANTHER" id="PTHR12504:SF0">
    <property type="entry name" value="MITOCHONDRIAL IMPORT RECEPTOR SUBUNIT TOM22 HOMOLOG"/>
    <property type="match status" value="1"/>
</dbReference>
<keyword evidence="11" id="KW-0472">Membrane</keyword>
<evidence type="ECO:0000256" key="12">
    <source>
        <dbReference type="ARBA" id="ARBA00023170"/>
    </source>
</evidence>
<evidence type="ECO:0000256" key="5">
    <source>
        <dbReference type="ARBA" id="ARBA00022692"/>
    </source>
</evidence>
<reference evidence="16" key="1">
    <citation type="submission" date="2025-08" db="UniProtKB">
        <authorList>
            <consortium name="Ensembl"/>
        </authorList>
    </citation>
    <scope>IDENTIFICATION</scope>
</reference>
<evidence type="ECO:0000256" key="11">
    <source>
        <dbReference type="ARBA" id="ARBA00023136"/>
    </source>
</evidence>
<comment type="similarity">
    <text evidence="2">Belongs to the Tom22 family.</text>
</comment>
<dbReference type="GO" id="GO:0006886">
    <property type="term" value="P:intracellular protein transport"/>
    <property type="evidence" value="ECO:0007669"/>
    <property type="project" value="InterPro"/>
</dbReference>
<keyword evidence="17" id="KW-1185">Reference proteome</keyword>
<evidence type="ECO:0000256" key="10">
    <source>
        <dbReference type="ARBA" id="ARBA00023128"/>
    </source>
</evidence>
<name>A0A8B9EQT2_ANSCY</name>
<protein>
    <recommendedName>
        <fullName evidence="3">Mitochondrial import receptor subunit TOM22 homolog</fullName>
    </recommendedName>
    <alternativeName>
        <fullName evidence="13">Translocase of outer membrane 22 kDa subunit homolog</fullName>
    </alternativeName>
</protein>
<evidence type="ECO:0000256" key="9">
    <source>
        <dbReference type="ARBA" id="ARBA00023010"/>
    </source>
</evidence>
<feature type="compositionally biased region" description="Pro residues" evidence="15">
    <location>
        <begin position="75"/>
        <end position="84"/>
    </location>
</feature>
<keyword evidence="12" id="KW-0675">Receptor</keyword>
<evidence type="ECO:0000256" key="4">
    <source>
        <dbReference type="ARBA" id="ARBA00022448"/>
    </source>
</evidence>
<keyword evidence="8" id="KW-1133">Transmembrane helix</keyword>
<evidence type="ECO:0000256" key="13">
    <source>
        <dbReference type="ARBA" id="ARBA00031266"/>
    </source>
</evidence>
<organism evidence="16 17">
    <name type="scientific">Anser cygnoides</name>
    <name type="common">Swan goose</name>
    <dbReference type="NCBI Taxonomy" id="8845"/>
    <lineage>
        <taxon>Eukaryota</taxon>
        <taxon>Metazoa</taxon>
        <taxon>Chordata</taxon>
        <taxon>Craniata</taxon>
        <taxon>Vertebrata</taxon>
        <taxon>Euteleostomi</taxon>
        <taxon>Archelosauria</taxon>
        <taxon>Archosauria</taxon>
        <taxon>Dinosauria</taxon>
        <taxon>Saurischia</taxon>
        <taxon>Theropoda</taxon>
        <taxon>Coelurosauria</taxon>
        <taxon>Aves</taxon>
        <taxon>Neognathae</taxon>
        <taxon>Galloanserae</taxon>
        <taxon>Anseriformes</taxon>
        <taxon>Anatidae</taxon>
        <taxon>Anserinae</taxon>
        <taxon>Anser</taxon>
    </lineage>
</organism>
<evidence type="ECO:0000256" key="3">
    <source>
        <dbReference type="ARBA" id="ARBA00016229"/>
    </source>
</evidence>
<evidence type="ECO:0000256" key="14">
    <source>
        <dbReference type="ARBA" id="ARBA00046217"/>
    </source>
</evidence>
<keyword evidence="6" id="KW-1000">Mitochondrion outer membrane</keyword>
<sequence>DWLGIVSVLHTGTLFRGTRCLWCCGHCVGDAAAPDKLHRSAVNEHSRFLLEHFTAFLHSHVTAGTLCSRTSPTAEIPPPPPTPAPRGLAPSLRPQGPLVPKGSALFSPLFPLNVASNPDSGCPPPFCGRVGAVPPPGGRVALSPRRPLPPRSSPGAAPAAVPLPAARCPAPSPALLAMAAPAPLPAEELLPKGGAGKAEELEDELEEDDDDEELDETLAERLWGLTEMFPESVRSAAGATFELSLTVAQKVYRFSRAALWIGTTSFMILVLPVVFETEKLQMEQQQQLQQRQVRLKRHSPLFAVRSSSRTASQLSGVGRALEI</sequence>
<dbReference type="InterPro" id="IPR005683">
    <property type="entry name" value="Tom22"/>
</dbReference>
<comment type="function">
    <text evidence="14">Central receptor component of the translocase of the outer membrane of mitochondria (TOM complex) responsible for the recognition and translocation of cytosolically synthesized mitochondrial preproteins. Together with the peripheral receptor TOM20 functions as the transit peptide receptor and facilitates the movement of preproteins into the translocation pore. Required for the translocation across the mitochondrial outer membrane of cytochrome P450 monooxygenases.</text>
</comment>
<evidence type="ECO:0000313" key="16">
    <source>
        <dbReference type="Ensembl" id="ENSACDP00005024960.1"/>
    </source>
</evidence>
<accession>A0A8B9EQT2</accession>
<evidence type="ECO:0000256" key="7">
    <source>
        <dbReference type="ARBA" id="ARBA00022927"/>
    </source>
</evidence>
<keyword evidence="9" id="KW-0811">Translocation</keyword>
<keyword evidence="4" id="KW-0813">Transport</keyword>
<comment type="subcellular location">
    <subcellularLocation>
        <location evidence="1">Mitochondrion outer membrane</location>
        <topology evidence="1">Single-pass membrane protein</topology>
    </subcellularLocation>
</comment>
<feature type="region of interest" description="Disordered" evidence="15">
    <location>
        <begin position="68"/>
        <end position="97"/>
    </location>
</feature>
<dbReference type="CDD" id="cd22884">
    <property type="entry name" value="TOM22"/>
    <property type="match status" value="1"/>
</dbReference>
<dbReference type="Ensembl" id="ENSACDT00005029785.1">
    <property type="protein sequence ID" value="ENSACDP00005024960.1"/>
    <property type="gene ID" value="ENSACDG00005018064.1"/>
</dbReference>
<dbReference type="Proteomes" id="UP000694521">
    <property type="component" value="Unplaced"/>
</dbReference>
<dbReference type="PANTHER" id="PTHR12504">
    <property type="entry name" value="MITOCHONDRIAL IMPORT RECEPTOR SUBUNIT TOM22"/>
    <property type="match status" value="1"/>
</dbReference>
<dbReference type="AlphaFoldDB" id="A0A8B9EQT2"/>
<keyword evidence="10" id="KW-0496">Mitochondrion</keyword>
<evidence type="ECO:0000256" key="6">
    <source>
        <dbReference type="ARBA" id="ARBA00022787"/>
    </source>
</evidence>
<dbReference type="Pfam" id="PF04281">
    <property type="entry name" value="Tom22"/>
    <property type="match status" value="1"/>
</dbReference>
<evidence type="ECO:0000256" key="15">
    <source>
        <dbReference type="SAM" id="MobiDB-lite"/>
    </source>
</evidence>